<evidence type="ECO:0000256" key="1">
    <source>
        <dbReference type="SAM" id="MobiDB-lite"/>
    </source>
</evidence>
<keyword evidence="3" id="KW-1185">Reference proteome</keyword>
<feature type="region of interest" description="Disordered" evidence="1">
    <location>
        <begin position="1"/>
        <end position="43"/>
    </location>
</feature>
<dbReference type="EMBL" id="VSRR010090907">
    <property type="protein sequence ID" value="MPC92348.1"/>
    <property type="molecule type" value="Genomic_DNA"/>
</dbReference>
<gene>
    <name evidence="2" type="ORF">E2C01_087431</name>
</gene>
<comment type="caution">
    <text evidence="2">The sequence shown here is derived from an EMBL/GenBank/DDBJ whole genome shotgun (WGS) entry which is preliminary data.</text>
</comment>
<organism evidence="2 3">
    <name type="scientific">Portunus trituberculatus</name>
    <name type="common">Swimming crab</name>
    <name type="synonym">Neptunus trituberculatus</name>
    <dbReference type="NCBI Taxonomy" id="210409"/>
    <lineage>
        <taxon>Eukaryota</taxon>
        <taxon>Metazoa</taxon>
        <taxon>Ecdysozoa</taxon>
        <taxon>Arthropoda</taxon>
        <taxon>Crustacea</taxon>
        <taxon>Multicrustacea</taxon>
        <taxon>Malacostraca</taxon>
        <taxon>Eumalacostraca</taxon>
        <taxon>Eucarida</taxon>
        <taxon>Decapoda</taxon>
        <taxon>Pleocyemata</taxon>
        <taxon>Brachyura</taxon>
        <taxon>Eubrachyura</taxon>
        <taxon>Portunoidea</taxon>
        <taxon>Portunidae</taxon>
        <taxon>Portuninae</taxon>
        <taxon>Portunus</taxon>
    </lineage>
</organism>
<accession>A0A5B7JH98</accession>
<dbReference type="AlphaFoldDB" id="A0A5B7JH98"/>
<evidence type="ECO:0000313" key="3">
    <source>
        <dbReference type="Proteomes" id="UP000324222"/>
    </source>
</evidence>
<sequence>MNITSPAPCQEIPCSLKGVPVDPPDEVSARLPSPAGMKRRMQP</sequence>
<proteinExistence type="predicted"/>
<name>A0A5B7JH98_PORTR</name>
<reference evidence="2 3" key="1">
    <citation type="submission" date="2019-05" db="EMBL/GenBank/DDBJ databases">
        <title>Another draft genome of Portunus trituberculatus and its Hox gene families provides insights of decapod evolution.</title>
        <authorList>
            <person name="Jeong J.-H."/>
            <person name="Song I."/>
            <person name="Kim S."/>
            <person name="Choi T."/>
            <person name="Kim D."/>
            <person name="Ryu S."/>
            <person name="Kim W."/>
        </authorList>
    </citation>
    <scope>NUCLEOTIDE SEQUENCE [LARGE SCALE GENOMIC DNA]</scope>
    <source>
        <tissue evidence="2">Muscle</tissue>
    </source>
</reference>
<evidence type="ECO:0000313" key="2">
    <source>
        <dbReference type="EMBL" id="MPC92348.1"/>
    </source>
</evidence>
<dbReference type="Proteomes" id="UP000324222">
    <property type="component" value="Unassembled WGS sequence"/>
</dbReference>
<protein>
    <submittedName>
        <fullName evidence="2">Uncharacterized protein</fullName>
    </submittedName>
</protein>